<evidence type="ECO:0008006" key="4">
    <source>
        <dbReference type="Google" id="ProtNLM"/>
    </source>
</evidence>
<proteinExistence type="predicted"/>
<comment type="caution">
    <text evidence="2">The sequence shown here is derived from an EMBL/GenBank/DDBJ whole genome shotgun (WGS) entry which is preliminary data.</text>
</comment>
<feature type="transmembrane region" description="Helical" evidence="1">
    <location>
        <begin position="66"/>
        <end position="87"/>
    </location>
</feature>
<dbReference type="Proteomes" id="UP000317169">
    <property type="component" value="Unassembled WGS sequence"/>
</dbReference>
<accession>A0A507ZM04</accession>
<keyword evidence="1" id="KW-1133">Transmembrane helix</keyword>
<gene>
    <name evidence="2" type="ORF">FKR84_08290</name>
</gene>
<keyword evidence="1" id="KW-0472">Membrane</keyword>
<evidence type="ECO:0000256" key="1">
    <source>
        <dbReference type="SAM" id="Phobius"/>
    </source>
</evidence>
<name>A0A507ZM04_9FLAO</name>
<keyword evidence="3" id="KW-1185">Reference proteome</keyword>
<feature type="transmembrane region" description="Helical" evidence="1">
    <location>
        <begin position="34"/>
        <end position="57"/>
    </location>
</feature>
<feature type="transmembrane region" description="Helical" evidence="1">
    <location>
        <begin position="99"/>
        <end position="117"/>
    </location>
</feature>
<organism evidence="2 3">
    <name type="scientific">Haloflavibacter putidus</name>
    <dbReference type="NCBI Taxonomy" id="2576776"/>
    <lineage>
        <taxon>Bacteria</taxon>
        <taxon>Pseudomonadati</taxon>
        <taxon>Bacteroidota</taxon>
        <taxon>Flavobacteriia</taxon>
        <taxon>Flavobacteriales</taxon>
        <taxon>Flavobacteriaceae</taxon>
        <taxon>Haloflavibacter</taxon>
    </lineage>
</organism>
<evidence type="ECO:0000313" key="3">
    <source>
        <dbReference type="Proteomes" id="UP000317169"/>
    </source>
</evidence>
<evidence type="ECO:0000313" key="2">
    <source>
        <dbReference type="EMBL" id="TQD38716.1"/>
    </source>
</evidence>
<protein>
    <recommendedName>
        <fullName evidence="4">DUF1440 domain-containing protein</fullName>
    </recommendedName>
</protein>
<dbReference type="OrthoDB" id="1443299at2"/>
<feature type="transmembrane region" description="Helical" evidence="1">
    <location>
        <begin position="7"/>
        <end position="28"/>
    </location>
</feature>
<sequence>MLVLRLVLWFTGNPAYILLFNFDYIPVINTLKPVWLFGYIFHFVTCLVSIFALYYLLRIRSLEKRILIYVLVYSIGGGALFFLTALSPKPPAADNLSAWIYWTFAHAIFGYVVGLLIKKWL</sequence>
<keyword evidence="1" id="KW-0812">Transmembrane</keyword>
<dbReference type="EMBL" id="VIAR01000007">
    <property type="protein sequence ID" value="TQD38716.1"/>
    <property type="molecule type" value="Genomic_DNA"/>
</dbReference>
<dbReference type="AlphaFoldDB" id="A0A507ZM04"/>
<reference evidence="2 3" key="1">
    <citation type="submission" date="2019-06" db="EMBL/GenBank/DDBJ databases">
        <title>Flavibacter putida gen. nov., sp. nov., a novel marine bacterium of the family Flavobacteriaceae isolated from coastal seawater.</title>
        <authorList>
            <person name="Feng X."/>
        </authorList>
    </citation>
    <scope>NUCLEOTIDE SEQUENCE [LARGE SCALE GENOMIC DNA]</scope>
    <source>
        <strain evidence="2 3">PLHSN227</strain>
    </source>
</reference>